<gene>
    <name evidence="1" type="ORF">OMM_13272</name>
</gene>
<dbReference type="Proteomes" id="UP000189670">
    <property type="component" value="Unassembled WGS sequence"/>
</dbReference>
<evidence type="ECO:0000313" key="1">
    <source>
        <dbReference type="EMBL" id="ETR66086.1"/>
    </source>
</evidence>
<dbReference type="EMBL" id="ATBP01002244">
    <property type="protein sequence ID" value="ETR66086.1"/>
    <property type="molecule type" value="Genomic_DNA"/>
</dbReference>
<protein>
    <submittedName>
        <fullName evidence="1">Uncharacterized protein</fullName>
    </submittedName>
</protein>
<dbReference type="AlphaFoldDB" id="A0A1V1NUB4"/>
<sequence length="260" mass="29319">MEEILMKKRIIPIMIFVISLLTSNVTAGLYNYSFVDATGNMAVTTNSGGSLDFSLKMTVWMNDDNTLRAKIEKNDGTFLTNGFVYLQIDTNADQESSRLSCAGETDYRIINQYSKTLTTIDSLNLVGSSWPESRIAIYGRYVNSQGYVWVGPIIIERTPNENFGSLEVNLSPDDVIEQGAQWRVELPDDLGWSNWYSSGENLFGLSEGHTRIQFKSISNQWITPDIRNVEIKRGNQTIVHAHYISRISSIHGIIYPDEVV</sequence>
<name>A0A1V1NUB4_9BACT</name>
<accession>A0A1V1NUB4</accession>
<proteinExistence type="predicted"/>
<comment type="caution">
    <text evidence="1">The sequence shown here is derived from an EMBL/GenBank/DDBJ whole genome shotgun (WGS) entry which is preliminary data.</text>
</comment>
<feature type="non-terminal residue" evidence="1">
    <location>
        <position position="260"/>
    </location>
</feature>
<reference evidence="2" key="1">
    <citation type="submission" date="2012-11" db="EMBL/GenBank/DDBJ databases">
        <authorList>
            <person name="Lucero-Rivera Y.E."/>
            <person name="Tovar-Ramirez D."/>
        </authorList>
    </citation>
    <scope>NUCLEOTIDE SEQUENCE [LARGE SCALE GENOMIC DNA]</scope>
    <source>
        <strain evidence="2">Araruama</strain>
    </source>
</reference>
<evidence type="ECO:0000313" key="2">
    <source>
        <dbReference type="Proteomes" id="UP000189670"/>
    </source>
</evidence>
<organism evidence="1 2">
    <name type="scientific">Candidatus Magnetoglobus multicellularis str. Araruama</name>
    <dbReference type="NCBI Taxonomy" id="890399"/>
    <lineage>
        <taxon>Bacteria</taxon>
        <taxon>Pseudomonadati</taxon>
        <taxon>Thermodesulfobacteriota</taxon>
        <taxon>Desulfobacteria</taxon>
        <taxon>Desulfobacterales</taxon>
        <taxon>Desulfobacteraceae</taxon>
        <taxon>Candidatus Magnetoglobus</taxon>
    </lineage>
</organism>